<feature type="non-terminal residue" evidence="1">
    <location>
        <position position="18"/>
    </location>
</feature>
<sequence length="18" mass="1971">MVVVVVVPSDDEGVWLMP</sequence>
<reference evidence="1 2" key="1">
    <citation type="journal article" date="2018" name="Front. Plant Sci.">
        <title>Red Clover (Trifolium pratense) and Zigzag Clover (T. medium) - A Picture of Genomic Similarities and Differences.</title>
        <authorList>
            <person name="Dluhosova J."/>
            <person name="Istvanek J."/>
            <person name="Nedelnik J."/>
            <person name="Repkova J."/>
        </authorList>
    </citation>
    <scope>NUCLEOTIDE SEQUENCE [LARGE SCALE GENOMIC DNA]</scope>
    <source>
        <strain evidence="2">cv. 10/8</strain>
        <tissue evidence="1">Leaf</tissue>
    </source>
</reference>
<evidence type="ECO:0000313" key="1">
    <source>
        <dbReference type="EMBL" id="MCI45772.1"/>
    </source>
</evidence>
<keyword evidence="2" id="KW-1185">Reference proteome</keyword>
<dbReference type="EMBL" id="LXQA010348363">
    <property type="protein sequence ID" value="MCI45772.1"/>
    <property type="molecule type" value="Genomic_DNA"/>
</dbReference>
<dbReference type="AlphaFoldDB" id="A0A392SBC6"/>
<accession>A0A392SBC6</accession>
<proteinExistence type="predicted"/>
<name>A0A392SBC6_9FABA</name>
<organism evidence="1 2">
    <name type="scientific">Trifolium medium</name>
    <dbReference type="NCBI Taxonomy" id="97028"/>
    <lineage>
        <taxon>Eukaryota</taxon>
        <taxon>Viridiplantae</taxon>
        <taxon>Streptophyta</taxon>
        <taxon>Embryophyta</taxon>
        <taxon>Tracheophyta</taxon>
        <taxon>Spermatophyta</taxon>
        <taxon>Magnoliopsida</taxon>
        <taxon>eudicotyledons</taxon>
        <taxon>Gunneridae</taxon>
        <taxon>Pentapetalae</taxon>
        <taxon>rosids</taxon>
        <taxon>fabids</taxon>
        <taxon>Fabales</taxon>
        <taxon>Fabaceae</taxon>
        <taxon>Papilionoideae</taxon>
        <taxon>50 kb inversion clade</taxon>
        <taxon>NPAAA clade</taxon>
        <taxon>Hologalegina</taxon>
        <taxon>IRL clade</taxon>
        <taxon>Trifolieae</taxon>
        <taxon>Trifolium</taxon>
    </lineage>
</organism>
<dbReference type="Proteomes" id="UP000265520">
    <property type="component" value="Unassembled WGS sequence"/>
</dbReference>
<protein>
    <submittedName>
        <fullName evidence="1">Uncharacterized protein</fullName>
    </submittedName>
</protein>
<comment type="caution">
    <text evidence="1">The sequence shown here is derived from an EMBL/GenBank/DDBJ whole genome shotgun (WGS) entry which is preliminary data.</text>
</comment>
<evidence type="ECO:0000313" key="2">
    <source>
        <dbReference type="Proteomes" id="UP000265520"/>
    </source>
</evidence>